<dbReference type="InterPro" id="IPR004674">
    <property type="entry name" value="AhpD"/>
</dbReference>
<dbReference type="Gene3D" id="1.20.1290.10">
    <property type="entry name" value="AhpD-like"/>
    <property type="match status" value="1"/>
</dbReference>
<dbReference type="AlphaFoldDB" id="A0A059Q9Q0"/>
<evidence type="ECO:0000256" key="6">
    <source>
        <dbReference type="HAMAP-Rule" id="MF_01676"/>
    </source>
</evidence>
<accession>A0A059Q9Q0</accession>
<keyword evidence="1 6" id="KW-0575">Peroxidase</keyword>
<feature type="domain" description="Carboxymuconolactone decarboxylase-like" evidence="7">
    <location>
        <begin position="112"/>
        <end position="186"/>
    </location>
</feature>
<feature type="disulfide bond" description="Interchain (with AhpC); in linked form" evidence="6">
    <location>
        <position position="151"/>
    </location>
</feature>
<keyword evidence="4 6" id="KW-1015">Disulfide bond</keyword>
<evidence type="ECO:0000256" key="4">
    <source>
        <dbReference type="ARBA" id="ARBA00023157"/>
    </source>
</evidence>
<feature type="active site" description="Cysteine sulfenic acid (-SOH) intermediate" evidence="6">
    <location>
        <position position="151"/>
    </location>
</feature>
<dbReference type="EMBL" id="KF255993">
    <property type="protein sequence ID" value="AGW45522.1"/>
    <property type="molecule type" value="Genomic_DNA"/>
</dbReference>
<evidence type="ECO:0000256" key="1">
    <source>
        <dbReference type="ARBA" id="ARBA00022559"/>
    </source>
</evidence>
<dbReference type="NCBIfam" id="TIGR00777">
    <property type="entry name" value="ahpD"/>
    <property type="match status" value="1"/>
</dbReference>
<dbReference type="GO" id="GO:0051920">
    <property type="term" value="F:peroxiredoxin activity"/>
    <property type="evidence" value="ECO:0007669"/>
    <property type="project" value="InterPro"/>
</dbReference>
<dbReference type="Pfam" id="PF02627">
    <property type="entry name" value="CMD"/>
    <property type="match status" value="1"/>
</dbReference>
<dbReference type="PANTHER" id="PTHR33930:SF7">
    <property type="entry name" value="ALKYL HYDROPEROXIDE REDUCTASE AHPD"/>
    <property type="match status" value="1"/>
</dbReference>
<organism evidence="8">
    <name type="scientific">uncultured bacterium Lac36W</name>
    <dbReference type="NCBI Taxonomy" id="1403001"/>
    <lineage>
        <taxon>Bacteria</taxon>
        <taxon>environmental samples</taxon>
    </lineage>
</organism>
<dbReference type="PANTHER" id="PTHR33930">
    <property type="entry name" value="ALKYL HYDROPEROXIDE REDUCTASE AHPD"/>
    <property type="match status" value="1"/>
</dbReference>
<keyword evidence="3 6" id="KW-0560">Oxidoreductase</keyword>
<feature type="disulfide bond" evidence="6">
    <location>
        <begin position="148"/>
        <end position="151"/>
    </location>
</feature>
<comment type="similarity">
    <text evidence="6">Belongs to the AhpD family.</text>
</comment>
<keyword evidence="2 6" id="KW-0049">Antioxidant</keyword>
<keyword evidence="5 6" id="KW-0676">Redox-active center</keyword>
<dbReference type="InterPro" id="IPR029032">
    <property type="entry name" value="AhpD-like"/>
</dbReference>
<dbReference type="GO" id="GO:0032843">
    <property type="term" value="F:hydroperoxide reductase activity"/>
    <property type="evidence" value="ECO:0007669"/>
    <property type="project" value="InterPro"/>
</dbReference>
<evidence type="ECO:0000259" key="7">
    <source>
        <dbReference type="Pfam" id="PF02627"/>
    </source>
</evidence>
<evidence type="ECO:0000256" key="2">
    <source>
        <dbReference type="ARBA" id="ARBA00022862"/>
    </source>
</evidence>
<dbReference type="HAMAP" id="MF_01676">
    <property type="entry name" value="AhpD"/>
    <property type="match status" value="1"/>
</dbReference>
<comment type="function">
    <text evidence="6">Antioxidant protein with alkyl hydroperoxidase activity. Required for the reduction of the AhpC active site cysteine residues and for the regeneration of the AhpC enzyme activity.</text>
</comment>
<proteinExistence type="inferred from homology"/>
<dbReference type="InterPro" id="IPR003779">
    <property type="entry name" value="CMD-like"/>
</dbReference>
<evidence type="ECO:0000313" key="8">
    <source>
        <dbReference type="EMBL" id="AGW45522.1"/>
    </source>
</evidence>
<sequence length="191" mass="20440">MAADWNPPPHEESRMNLSDLRNTLPDYAKDLKLNLDSVLSDSGSPGLDGKQIRAIALASAIASRHLPLTRAVEAFAAEQLSQEEVNGAKAAAAIMAMNNIFYRATHLIHNDEYGQLRAGLRMNVMGNPGVDKITFELASLAVSEINGCGACMDSHERTIRQHEVTAQGVQSALKIGAVVHAVAVTLEQAAT</sequence>
<dbReference type="GO" id="GO:0045454">
    <property type="term" value="P:cell redox homeostasis"/>
    <property type="evidence" value="ECO:0007669"/>
    <property type="project" value="TreeGrafter"/>
</dbReference>
<reference evidence="8" key="1">
    <citation type="submission" date="2013-06" db="EMBL/GenBank/DDBJ databases">
        <title>Functional metagenomics reveals novel beta-galactosidases not predictable from gene sequences.</title>
        <authorList>
            <person name="Cheng J."/>
            <person name="Engel K."/>
            <person name="Romantsov T."/>
            <person name="Neufeld J.D."/>
            <person name="Rose D.R."/>
            <person name="Charles T.C."/>
        </authorList>
    </citation>
    <scope>NUCLEOTIDE SEQUENCE</scope>
</reference>
<gene>
    <name evidence="6" type="primary">ahpD</name>
</gene>
<name>A0A059Q9Q0_9BACT</name>
<comment type="catalytic activity">
    <reaction evidence="6">
        <text>N(6)-[(R)-dihydrolipoyl]-L-lysyl-[lipoyl-carrier protein] + a hydroperoxide = N(6)-[(R)-lipoyl]-L-lysyl-[lipoyl-carrier protein] + an alcohol + H2O</text>
        <dbReference type="Rhea" id="RHEA:62636"/>
        <dbReference type="Rhea" id="RHEA-COMP:10502"/>
        <dbReference type="Rhea" id="RHEA-COMP:16355"/>
        <dbReference type="ChEBI" id="CHEBI:15377"/>
        <dbReference type="ChEBI" id="CHEBI:30879"/>
        <dbReference type="ChEBI" id="CHEBI:35924"/>
        <dbReference type="ChEBI" id="CHEBI:83099"/>
        <dbReference type="ChEBI" id="CHEBI:83100"/>
        <dbReference type="EC" id="1.11.1.28"/>
    </reaction>
</comment>
<evidence type="ECO:0000256" key="5">
    <source>
        <dbReference type="ARBA" id="ARBA00023284"/>
    </source>
</evidence>
<dbReference type="InterPro" id="IPR004675">
    <property type="entry name" value="AhpD_core"/>
</dbReference>
<dbReference type="GO" id="GO:0015036">
    <property type="term" value="F:disulfide oxidoreductase activity"/>
    <property type="evidence" value="ECO:0007669"/>
    <property type="project" value="TreeGrafter"/>
</dbReference>
<dbReference type="SUPFAM" id="SSF69118">
    <property type="entry name" value="AhpD-like"/>
    <property type="match status" value="1"/>
</dbReference>
<feature type="active site" description="Proton donor" evidence="6">
    <location>
        <position position="148"/>
    </location>
</feature>
<dbReference type="EC" id="1.11.1.28" evidence="6"/>
<evidence type="ECO:0000256" key="3">
    <source>
        <dbReference type="ARBA" id="ARBA00023002"/>
    </source>
</evidence>
<dbReference type="GO" id="GO:0006979">
    <property type="term" value="P:response to oxidative stress"/>
    <property type="evidence" value="ECO:0007669"/>
    <property type="project" value="InterPro"/>
</dbReference>
<protein>
    <recommendedName>
        <fullName evidence="6">Alkyl hydroperoxide reductase AhpD</fullName>
        <ecNumber evidence="6">1.11.1.28</ecNumber>
    </recommendedName>
    <alternativeName>
        <fullName evidence="6">Alkylhydroperoxidase AhpD</fullName>
    </alternativeName>
</protein>
<dbReference type="NCBIfam" id="TIGR00778">
    <property type="entry name" value="ahpD_dom"/>
    <property type="match status" value="1"/>
</dbReference>